<gene>
    <name evidence="1" type="ORF">FBZ96_103654</name>
</gene>
<accession>A0A560DXK1</accession>
<evidence type="ECO:0008006" key="3">
    <source>
        <dbReference type="Google" id="ProtNLM"/>
    </source>
</evidence>
<reference evidence="1 2" key="1">
    <citation type="submission" date="2019-06" db="EMBL/GenBank/DDBJ databases">
        <title>Genomic Encyclopedia of Type Strains, Phase IV (KMG-V): Genome sequencing to study the core and pangenomes of soil and plant-associated prokaryotes.</title>
        <authorList>
            <person name="Whitman W."/>
        </authorList>
    </citation>
    <scope>NUCLEOTIDE SEQUENCE [LARGE SCALE GENOMIC DNA]</scope>
    <source>
        <strain evidence="1 2">BR 510</strain>
    </source>
</reference>
<dbReference type="AlphaFoldDB" id="A0A560DXK1"/>
<proteinExistence type="predicted"/>
<name>A0A560DXK1_9BRAD</name>
<evidence type="ECO:0000313" key="1">
    <source>
        <dbReference type="EMBL" id="TWB01872.1"/>
    </source>
</evidence>
<dbReference type="RefSeq" id="WP_145661230.1">
    <property type="nucleotide sequence ID" value="NZ_VITK01000003.1"/>
</dbReference>
<evidence type="ECO:0000313" key="2">
    <source>
        <dbReference type="Proteomes" id="UP000319949"/>
    </source>
</evidence>
<keyword evidence="2" id="KW-1185">Reference proteome</keyword>
<dbReference type="EMBL" id="VITK01000003">
    <property type="protein sequence ID" value="TWB01872.1"/>
    <property type="molecule type" value="Genomic_DNA"/>
</dbReference>
<dbReference type="OrthoDB" id="8253198at2"/>
<sequence length="120" mass="13531">MADSFNSLPWHDAQLLELTIDRRNPGARDEVRVQVIWPDGGHATLFFRDCYAVTADMNFGINADELILSASLIEDDPGLASIRNKWGPRGVTLEMLRCYRLETSSTASVLRIYAERFEVA</sequence>
<protein>
    <recommendedName>
        <fullName evidence="3">Immunity protein 50 of polymorphic toxin system</fullName>
    </recommendedName>
</protein>
<organism evidence="1 2">
    <name type="scientific">Bradyrhizobium stylosanthis</name>
    <dbReference type="NCBI Taxonomy" id="1803665"/>
    <lineage>
        <taxon>Bacteria</taxon>
        <taxon>Pseudomonadati</taxon>
        <taxon>Pseudomonadota</taxon>
        <taxon>Alphaproteobacteria</taxon>
        <taxon>Hyphomicrobiales</taxon>
        <taxon>Nitrobacteraceae</taxon>
        <taxon>Bradyrhizobium</taxon>
    </lineage>
</organism>
<comment type="caution">
    <text evidence="1">The sequence shown here is derived from an EMBL/GenBank/DDBJ whole genome shotgun (WGS) entry which is preliminary data.</text>
</comment>
<dbReference type="Proteomes" id="UP000319949">
    <property type="component" value="Unassembled WGS sequence"/>
</dbReference>